<dbReference type="AlphaFoldDB" id="A0A928VL28"/>
<gene>
    <name evidence="3" type="ORF">IQ266_11135</name>
</gene>
<accession>A0A928VL28</accession>
<dbReference type="PANTHER" id="PTHR36927">
    <property type="entry name" value="BLR4337 PROTEIN"/>
    <property type="match status" value="1"/>
</dbReference>
<dbReference type="Pfam" id="PF01757">
    <property type="entry name" value="Acyl_transf_3"/>
    <property type="match status" value="1"/>
</dbReference>
<comment type="caution">
    <text evidence="3">The sequence shown here is derived from an EMBL/GenBank/DDBJ whole genome shotgun (WGS) entry which is preliminary data.</text>
</comment>
<dbReference type="RefSeq" id="WP_264325110.1">
    <property type="nucleotide sequence ID" value="NZ_JADEXQ010000032.1"/>
</dbReference>
<keyword evidence="3" id="KW-0808">Transferase</keyword>
<feature type="transmembrane region" description="Helical" evidence="1">
    <location>
        <begin position="174"/>
        <end position="193"/>
    </location>
</feature>
<keyword evidence="1" id="KW-0812">Transmembrane</keyword>
<protein>
    <submittedName>
        <fullName evidence="3">Acyltransferase</fullName>
    </submittedName>
</protein>
<keyword evidence="1" id="KW-1133">Transmembrane helix</keyword>
<feature type="transmembrane region" description="Helical" evidence="1">
    <location>
        <begin position="199"/>
        <end position="218"/>
    </location>
</feature>
<evidence type="ECO:0000313" key="4">
    <source>
        <dbReference type="Proteomes" id="UP000625316"/>
    </source>
</evidence>
<keyword evidence="1" id="KW-0472">Membrane</keyword>
<keyword evidence="4" id="KW-1185">Reference proteome</keyword>
<evidence type="ECO:0000313" key="3">
    <source>
        <dbReference type="EMBL" id="MBE9030285.1"/>
    </source>
</evidence>
<dbReference type="EMBL" id="JADEXQ010000032">
    <property type="protein sequence ID" value="MBE9030285.1"/>
    <property type="molecule type" value="Genomic_DNA"/>
</dbReference>
<sequence>MGQRVRYLDNLRATATILLLPYHAARIFDWVPYYLKAARLDGFELFCRFVDVWFMPLFFVIAGAAASFSLRQRSATQFIFERLQRLMPPFILVGLFLMPLNGYFAYRHQKQAQLSFLQYLPTFLELDPKDLAGFNGGFAFGHLWFLLYLMAFSILMIVLRFCVFQPLSKQLGKAPQSIIVMGFTLGVPLLLSAARSLRWAYPSLVYFAPFYGLGFVLFQTKSQRIVFQYFGPFLGGLGMISMPIVLGLRFWQPELSGDIWYESLRSLNAFFWTIGLLYLGEKFFDRTSRILDWVNQYGLSVYVLHIPIMTGIGYLTLPHIKNAFLAWLVISLLSTIATLLGAVLVNQTWLNMRLWLAHQSRWYR</sequence>
<feature type="transmembrane region" description="Helical" evidence="1">
    <location>
        <begin position="323"/>
        <end position="345"/>
    </location>
</feature>
<feature type="transmembrane region" description="Helical" evidence="1">
    <location>
        <begin position="12"/>
        <end position="33"/>
    </location>
</feature>
<feature type="transmembrane region" description="Helical" evidence="1">
    <location>
        <begin position="53"/>
        <end position="70"/>
    </location>
</feature>
<feature type="transmembrane region" description="Helical" evidence="1">
    <location>
        <begin position="90"/>
        <end position="106"/>
    </location>
</feature>
<proteinExistence type="predicted"/>
<feature type="transmembrane region" description="Helical" evidence="1">
    <location>
        <begin position="299"/>
        <end position="317"/>
    </location>
</feature>
<dbReference type="PANTHER" id="PTHR36927:SF1">
    <property type="entry name" value="MDO-LIKE PROTEIN"/>
    <property type="match status" value="1"/>
</dbReference>
<feature type="transmembrane region" description="Helical" evidence="1">
    <location>
        <begin position="143"/>
        <end position="162"/>
    </location>
</feature>
<feature type="transmembrane region" description="Helical" evidence="1">
    <location>
        <begin position="230"/>
        <end position="251"/>
    </location>
</feature>
<dbReference type="InterPro" id="IPR050623">
    <property type="entry name" value="Glucan_succinyl_AcylTrfase"/>
</dbReference>
<reference evidence="3" key="1">
    <citation type="submission" date="2020-10" db="EMBL/GenBank/DDBJ databases">
        <authorList>
            <person name="Castelo-Branco R."/>
            <person name="Eusebio N."/>
            <person name="Adriana R."/>
            <person name="Vieira A."/>
            <person name="Brugerolle De Fraissinette N."/>
            <person name="Rezende De Castro R."/>
            <person name="Schneider M.P."/>
            <person name="Vasconcelos V."/>
            <person name="Leao P.N."/>
        </authorList>
    </citation>
    <scope>NUCLEOTIDE SEQUENCE</scope>
    <source>
        <strain evidence="3">LEGE 11480</strain>
    </source>
</reference>
<evidence type="ECO:0000256" key="1">
    <source>
        <dbReference type="SAM" id="Phobius"/>
    </source>
</evidence>
<dbReference type="Proteomes" id="UP000625316">
    <property type="component" value="Unassembled WGS sequence"/>
</dbReference>
<dbReference type="GO" id="GO:0016747">
    <property type="term" value="F:acyltransferase activity, transferring groups other than amino-acyl groups"/>
    <property type="evidence" value="ECO:0007669"/>
    <property type="project" value="InterPro"/>
</dbReference>
<name>A0A928VL28_9CYAN</name>
<keyword evidence="3" id="KW-0012">Acyltransferase</keyword>
<organism evidence="3 4">
    <name type="scientific">Romeriopsis navalis LEGE 11480</name>
    <dbReference type="NCBI Taxonomy" id="2777977"/>
    <lineage>
        <taxon>Bacteria</taxon>
        <taxon>Bacillati</taxon>
        <taxon>Cyanobacteriota</taxon>
        <taxon>Cyanophyceae</taxon>
        <taxon>Leptolyngbyales</taxon>
        <taxon>Leptolyngbyaceae</taxon>
        <taxon>Romeriopsis</taxon>
        <taxon>Romeriopsis navalis</taxon>
    </lineage>
</organism>
<dbReference type="InterPro" id="IPR002656">
    <property type="entry name" value="Acyl_transf_3_dom"/>
</dbReference>
<feature type="domain" description="Acyltransferase 3" evidence="2">
    <location>
        <begin position="6"/>
        <end position="345"/>
    </location>
</feature>
<feature type="transmembrane region" description="Helical" evidence="1">
    <location>
        <begin position="263"/>
        <end position="279"/>
    </location>
</feature>
<evidence type="ECO:0000259" key="2">
    <source>
        <dbReference type="Pfam" id="PF01757"/>
    </source>
</evidence>